<dbReference type="STRING" id="1330018.A0A167NKE0"/>
<evidence type="ECO:0000313" key="17">
    <source>
        <dbReference type="Proteomes" id="UP000076738"/>
    </source>
</evidence>
<dbReference type="OrthoDB" id="6500128at2759"/>
<dbReference type="GO" id="GO:0005524">
    <property type="term" value="F:ATP binding"/>
    <property type="evidence" value="ECO:0007669"/>
    <property type="project" value="UniProtKB-KW"/>
</dbReference>
<keyword evidence="17" id="KW-1185">Reference proteome</keyword>
<evidence type="ECO:0000259" key="14">
    <source>
        <dbReference type="PROSITE" id="PS50893"/>
    </source>
</evidence>
<feature type="transmembrane region" description="Helical" evidence="13">
    <location>
        <begin position="1066"/>
        <end position="1084"/>
    </location>
</feature>
<evidence type="ECO:0000313" key="16">
    <source>
        <dbReference type="EMBL" id="KZO97808.1"/>
    </source>
</evidence>
<evidence type="ECO:0000256" key="6">
    <source>
        <dbReference type="ARBA" id="ARBA00022692"/>
    </source>
</evidence>
<evidence type="ECO:0000256" key="10">
    <source>
        <dbReference type="ARBA" id="ARBA00022967"/>
    </source>
</evidence>
<dbReference type="InterPro" id="IPR050173">
    <property type="entry name" value="ABC_transporter_C-like"/>
</dbReference>
<name>A0A167NKE0_CALVF</name>
<dbReference type="InterPro" id="IPR003439">
    <property type="entry name" value="ABC_transporter-like_ATP-bd"/>
</dbReference>
<dbReference type="SUPFAM" id="SSF52540">
    <property type="entry name" value="P-loop containing nucleoside triphosphate hydrolases"/>
    <property type="match status" value="2"/>
</dbReference>
<evidence type="ECO:0000256" key="13">
    <source>
        <dbReference type="SAM" id="Phobius"/>
    </source>
</evidence>
<evidence type="ECO:0000256" key="1">
    <source>
        <dbReference type="ARBA" id="ARBA00004128"/>
    </source>
</evidence>
<evidence type="ECO:0000256" key="7">
    <source>
        <dbReference type="ARBA" id="ARBA00022737"/>
    </source>
</evidence>
<feature type="domain" description="ABC transmembrane type-1" evidence="15">
    <location>
        <begin position="836"/>
        <end position="1119"/>
    </location>
</feature>
<keyword evidence="3" id="KW-0813">Transport</keyword>
<keyword evidence="9" id="KW-0067">ATP-binding</keyword>
<reference evidence="16 17" key="1">
    <citation type="journal article" date="2016" name="Mol. Biol. Evol.">
        <title>Comparative Genomics of Early-Diverging Mushroom-Forming Fungi Provides Insights into the Origins of Lignocellulose Decay Capabilities.</title>
        <authorList>
            <person name="Nagy L.G."/>
            <person name="Riley R."/>
            <person name="Tritt A."/>
            <person name="Adam C."/>
            <person name="Daum C."/>
            <person name="Floudas D."/>
            <person name="Sun H."/>
            <person name="Yadav J.S."/>
            <person name="Pangilinan J."/>
            <person name="Larsson K.H."/>
            <person name="Matsuura K."/>
            <person name="Barry K."/>
            <person name="Labutti K."/>
            <person name="Kuo R."/>
            <person name="Ohm R.A."/>
            <person name="Bhattacharya S.S."/>
            <person name="Shirouzu T."/>
            <person name="Yoshinaga Y."/>
            <person name="Martin F.M."/>
            <person name="Grigoriev I.V."/>
            <person name="Hibbett D.S."/>
        </authorList>
    </citation>
    <scope>NUCLEOTIDE SEQUENCE [LARGE SCALE GENOMIC DNA]</scope>
    <source>
        <strain evidence="16 17">TUFC12733</strain>
    </source>
</reference>
<comment type="similarity">
    <text evidence="2">Belongs to the ABC transporter superfamily. ABCC family. Conjugate transporter (TC 3.A.1.208) subfamily.</text>
</comment>
<feature type="transmembrane region" description="Helical" evidence="13">
    <location>
        <begin position="874"/>
        <end position="907"/>
    </location>
</feature>
<feature type="domain" description="ABC transmembrane type-1" evidence="15">
    <location>
        <begin position="169"/>
        <end position="465"/>
    </location>
</feature>
<dbReference type="CDD" id="cd03244">
    <property type="entry name" value="ABCC_MRP_domain2"/>
    <property type="match status" value="1"/>
</dbReference>
<gene>
    <name evidence="16" type="ORF">CALVIDRAFT_513006</name>
</gene>
<dbReference type="GO" id="GO:0000329">
    <property type="term" value="C:fungal-type vacuole membrane"/>
    <property type="evidence" value="ECO:0007669"/>
    <property type="project" value="UniProtKB-ARBA"/>
</dbReference>
<evidence type="ECO:0000256" key="4">
    <source>
        <dbReference type="ARBA" id="ARBA00022553"/>
    </source>
</evidence>
<feature type="transmembrane region" description="Helical" evidence="13">
    <location>
        <begin position="402"/>
        <end position="426"/>
    </location>
</feature>
<proteinExistence type="inferred from homology"/>
<organism evidence="16 17">
    <name type="scientific">Calocera viscosa (strain TUFC12733)</name>
    <dbReference type="NCBI Taxonomy" id="1330018"/>
    <lineage>
        <taxon>Eukaryota</taxon>
        <taxon>Fungi</taxon>
        <taxon>Dikarya</taxon>
        <taxon>Basidiomycota</taxon>
        <taxon>Agaricomycotina</taxon>
        <taxon>Dacrymycetes</taxon>
        <taxon>Dacrymycetales</taxon>
        <taxon>Dacrymycetaceae</taxon>
        <taxon>Calocera</taxon>
    </lineage>
</organism>
<feature type="transmembrane region" description="Helical" evidence="13">
    <location>
        <begin position="221"/>
        <end position="242"/>
    </location>
</feature>
<dbReference type="Pfam" id="PF00005">
    <property type="entry name" value="ABC_tran"/>
    <property type="match status" value="2"/>
</dbReference>
<dbReference type="FunFam" id="3.40.50.300:FF:000565">
    <property type="entry name" value="ABC bile acid transporter"/>
    <property type="match status" value="1"/>
</dbReference>
<keyword evidence="12 13" id="KW-0472">Membrane</keyword>
<evidence type="ECO:0000256" key="5">
    <source>
        <dbReference type="ARBA" id="ARBA00022554"/>
    </source>
</evidence>
<dbReference type="FunFam" id="1.20.1560.10:FF:000001">
    <property type="entry name" value="ATP-binding cassette subfamily C member 1"/>
    <property type="match status" value="1"/>
</dbReference>
<evidence type="ECO:0000256" key="9">
    <source>
        <dbReference type="ARBA" id="ARBA00022840"/>
    </source>
</evidence>
<keyword evidence="5" id="KW-0926">Vacuole</keyword>
<keyword evidence="10" id="KW-1278">Translocase</keyword>
<feature type="transmembrane region" description="Helical" evidence="13">
    <location>
        <begin position="962"/>
        <end position="987"/>
    </location>
</feature>
<feature type="domain" description="ABC transporter" evidence="14">
    <location>
        <begin position="502"/>
        <end position="727"/>
    </location>
</feature>
<evidence type="ECO:0000259" key="15">
    <source>
        <dbReference type="PROSITE" id="PS50929"/>
    </source>
</evidence>
<sequence length="1402" mass="156111">MLIAYVACLPLTHYEHRRSYSGSTPLLVFYLLQSLLYTLHVSPLSSSSPLVPLPIPLVLLLLLAALFLLEYSGPCHPLPTPTSAVELTPCPLPRANIFQRLTFSWMTPLMIKGYRKFLEEDDLWALRACDKGETLSRALESEWARERARATGTPRLSLALIRAYGGPMLTAAALKMAQDCLSYAQPQLLRLLLQFVNTWEEARSSGEGEGGQEKPDPYRGYLIAACMFLVAVLQTMCLNQYFQRCFEVGMRVRAGLVATIYKKALVLSNDERGARATGDIVNLQSVDVMRLQDLCTYAQILWSGPFQITLAFVSLYNLMGWSMLFGVGIIAVFIPLNTLVARYQKKLQQQQMRNKDSRTRLMSEILANIRSIKLYAWEYAFGRRLRGIREDREIRMLRKIGIVNAASTLLWGSVPVLVSFATFTIYVLTSDKPLTSDVIFPAISLFSLLQFPMAMFASVITSFVEASVAIGRLQSFLLGAELQPDAVKLAPFPSPQQGDVLVSVKDGEFKWSKSQPEPTLLNVDLELKKGELVSVVGRVGSGKSSLAAAVLGEMLKTEGSVTIHGTVAYAPQQPWIMGGTVRENITFGHRYEHAFYEETIEACGLREDLAILPEGDLTAVGERGVSLSGGQKARISLARAVYSRADIFILDDPLSAVDAHVGRHIFDHVMGPHGLLAGKARLLITNAIPFVQQSDDILMIRNGVIIERGSFREVMAARSDLYRLLNEFGKMKEQSVSRERVEPEEDAETITDIEDDDSDETMAEKEAKGFGKENFPRRFSRATLRRASVLSTGERRKEIMEVSKASMSSKEIRAVGSVGMKVYIEYIKACSVPGAIGFFTAMCLMQAAQVGQNLWLKSWGEHNLRTGDNGNKSFYLGVFFAFGMSYIILSFFSSVLLWCFCTLRAAVRLHENMFQALMRSPMSFFETVPVGRILNVASRDVAVVDESLARVFSSAFRTFASVFSTMIVLTVSSPPFLLFIIPMFFVYRQIQRYYLASSRELKRLDAVSRSPVFASFQETLGGLTSIRAFRQQKRFIAENEARVDANQQAYFPSFTCNRWLAVRLEFLGSCIILISAMLATWSVITGRVSAGLVGLMMSYATSVTGSLNWMVRSATEIETNAVSIERLEQYATLQPEAPYELPEKTPAPSWPGEGHVQFAHYSTSYRKGGNLVLKDVELDIKPGEKIGIVGRTGAGKSTMTLALYRIIEPVEGTIFIDGVDITKIGLYDLRSRLSIIPQDPQLFEGSVRQNLDPEGLYDDNRIWSALESVQLIGFISQMDGKLDARISEGGSNMSIGQKQLVCLARALLKDTKILVMDEATAAVDVESDEHIQRVIRQEFATRTILTIAHRLNTVLDSTRILVMKEGRVAEFAPPQELLQKEDSLFYGLAKEAGIRLEKAETN</sequence>
<dbReference type="InterPro" id="IPR003593">
    <property type="entry name" value="AAA+_ATPase"/>
</dbReference>
<dbReference type="FunFam" id="1.20.1560.10:FF:000078">
    <property type="entry name" value="Unplaced genomic scaffold supercont1.1, whole genome shotgun sequence"/>
    <property type="match status" value="1"/>
</dbReference>
<dbReference type="Gene3D" id="1.20.1560.10">
    <property type="entry name" value="ABC transporter type 1, transmembrane domain"/>
    <property type="match status" value="2"/>
</dbReference>
<evidence type="ECO:0008006" key="18">
    <source>
        <dbReference type="Google" id="ProtNLM"/>
    </source>
</evidence>
<dbReference type="PROSITE" id="PS00211">
    <property type="entry name" value="ABC_TRANSPORTER_1"/>
    <property type="match status" value="1"/>
</dbReference>
<dbReference type="PANTHER" id="PTHR24223:SF443">
    <property type="entry name" value="MULTIDRUG-RESISTANCE LIKE PROTEIN 1, ISOFORM I"/>
    <property type="match status" value="1"/>
</dbReference>
<dbReference type="PROSITE" id="PS50929">
    <property type="entry name" value="ABC_TM1F"/>
    <property type="match status" value="2"/>
</dbReference>
<feature type="transmembrane region" description="Helical" evidence="13">
    <location>
        <begin position="51"/>
        <end position="69"/>
    </location>
</feature>
<dbReference type="PANTHER" id="PTHR24223">
    <property type="entry name" value="ATP-BINDING CASSETTE SUB-FAMILY C"/>
    <property type="match status" value="1"/>
</dbReference>
<protein>
    <recommendedName>
        <fullName evidence="18">P-loop containing nucleoside triphosphate hydrolase protein</fullName>
    </recommendedName>
</protein>
<evidence type="ECO:0000256" key="2">
    <source>
        <dbReference type="ARBA" id="ARBA00009726"/>
    </source>
</evidence>
<dbReference type="GO" id="GO:0042592">
    <property type="term" value="P:homeostatic process"/>
    <property type="evidence" value="ECO:0007669"/>
    <property type="project" value="UniProtKB-ARBA"/>
</dbReference>
<dbReference type="SMART" id="SM00382">
    <property type="entry name" value="AAA"/>
    <property type="match status" value="2"/>
</dbReference>
<dbReference type="CDD" id="cd18603">
    <property type="entry name" value="ABC_6TM_MRP1_2_3_6_D2_like"/>
    <property type="match status" value="1"/>
</dbReference>
<keyword evidence="8" id="KW-0547">Nucleotide-binding</keyword>
<feature type="transmembrane region" description="Helical" evidence="13">
    <location>
        <begin position="20"/>
        <end position="39"/>
    </location>
</feature>
<evidence type="ECO:0000256" key="11">
    <source>
        <dbReference type="ARBA" id="ARBA00022989"/>
    </source>
</evidence>
<dbReference type="GO" id="GO:0016887">
    <property type="term" value="F:ATP hydrolysis activity"/>
    <property type="evidence" value="ECO:0007669"/>
    <property type="project" value="InterPro"/>
</dbReference>
<evidence type="ECO:0000256" key="8">
    <source>
        <dbReference type="ARBA" id="ARBA00022741"/>
    </source>
</evidence>
<dbReference type="Gene3D" id="3.40.50.300">
    <property type="entry name" value="P-loop containing nucleotide triphosphate hydrolases"/>
    <property type="match status" value="2"/>
</dbReference>
<keyword evidence="6 13" id="KW-0812">Transmembrane</keyword>
<feature type="domain" description="ABC transporter" evidence="14">
    <location>
        <begin position="1156"/>
        <end position="1390"/>
    </location>
</feature>
<dbReference type="CDD" id="cd18595">
    <property type="entry name" value="ABC_6TM_MRP1_2_3_6_D1_like"/>
    <property type="match status" value="1"/>
</dbReference>
<keyword evidence="11 13" id="KW-1133">Transmembrane helix</keyword>
<dbReference type="InterPro" id="IPR011527">
    <property type="entry name" value="ABC1_TM_dom"/>
</dbReference>
<keyword evidence="4" id="KW-0597">Phosphoprotein</keyword>
<feature type="transmembrane region" description="Helical" evidence="13">
    <location>
        <begin position="438"/>
        <end position="464"/>
    </location>
</feature>
<dbReference type="CDD" id="cd03250">
    <property type="entry name" value="ABCC_MRP_domain1"/>
    <property type="match status" value="1"/>
</dbReference>
<evidence type="ECO:0000256" key="3">
    <source>
        <dbReference type="ARBA" id="ARBA00022448"/>
    </source>
</evidence>
<dbReference type="EMBL" id="KV417278">
    <property type="protein sequence ID" value="KZO97808.1"/>
    <property type="molecule type" value="Genomic_DNA"/>
</dbReference>
<accession>A0A167NKE0</accession>
<dbReference type="InterPro" id="IPR036640">
    <property type="entry name" value="ABC1_TM_sf"/>
</dbReference>
<dbReference type="InterPro" id="IPR017871">
    <property type="entry name" value="ABC_transporter-like_CS"/>
</dbReference>
<feature type="transmembrane region" description="Helical" evidence="13">
    <location>
        <begin position="321"/>
        <end position="343"/>
    </location>
</feature>
<dbReference type="SUPFAM" id="SSF90123">
    <property type="entry name" value="ABC transporter transmembrane region"/>
    <property type="match status" value="2"/>
</dbReference>
<dbReference type="Proteomes" id="UP000076738">
    <property type="component" value="Unassembled WGS sequence"/>
</dbReference>
<keyword evidence="7" id="KW-0677">Repeat</keyword>
<dbReference type="InterPro" id="IPR027417">
    <property type="entry name" value="P-loop_NTPase"/>
</dbReference>
<dbReference type="FunFam" id="3.40.50.300:FF:000450">
    <property type="entry name" value="ABC transporter C family member 2"/>
    <property type="match status" value="1"/>
</dbReference>
<evidence type="ECO:0000256" key="12">
    <source>
        <dbReference type="ARBA" id="ARBA00023136"/>
    </source>
</evidence>
<dbReference type="Pfam" id="PF00664">
    <property type="entry name" value="ABC_membrane"/>
    <property type="match status" value="2"/>
</dbReference>
<comment type="subcellular location">
    <subcellularLocation>
        <location evidence="1">Vacuole membrane</location>
        <topology evidence="1">Multi-pass membrane protein</topology>
    </subcellularLocation>
</comment>
<dbReference type="GO" id="GO:0140359">
    <property type="term" value="F:ABC-type transporter activity"/>
    <property type="evidence" value="ECO:0007669"/>
    <property type="project" value="InterPro"/>
</dbReference>
<dbReference type="PROSITE" id="PS50893">
    <property type="entry name" value="ABC_TRANSPORTER_2"/>
    <property type="match status" value="2"/>
</dbReference>